<feature type="chain" id="PRO_5020264667" evidence="1">
    <location>
        <begin position="23"/>
        <end position="123"/>
    </location>
</feature>
<evidence type="ECO:0000256" key="1">
    <source>
        <dbReference type="SAM" id="SignalP"/>
    </source>
</evidence>
<dbReference type="AlphaFoldDB" id="A0A4R1Q0P8"/>
<protein>
    <submittedName>
        <fullName evidence="2">Uncharacterized protein</fullName>
    </submittedName>
</protein>
<keyword evidence="1" id="KW-0732">Signal</keyword>
<reference evidence="2 3" key="1">
    <citation type="submission" date="2019-03" db="EMBL/GenBank/DDBJ databases">
        <title>Genomic Encyclopedia of Type Strains, Phase IV (KMG-IV): sequencing the most valuable type-strain genomes for metagenomic binning, comparative biology and taxonomic classification.</title>
        <authorList>
            <person name="Goeker M."/>
        </authorList>
    </citation>
    <scope>NUCLEOTIDE SEQUENCE [LARGE SCALE GENOMIC DNA]</scope>
    <source>
        <strain evidence="2 3">DSM 15969</strain>
    </source>
</reference>
<gene>
    <name evidence="2" type="ORF">EV210_102170</name>
</gene>
<proteinExistence type="predicted"/>
<accession>A0A4R1Q0P8</accession>
<evidence type="ECO:0000313" key="3">
    <source>
        <dbReference type="Proteomes" id="UP000295063"/>
    </source>
</evidence>
<dbReference type="RefSeq" id="WP_132075495.1">
    <property type="nucleotide sequence ID" value="NZ_SLUI01000002.1"/>
</dbReference>
<evidence type="ECO:0000313" key="2">
    <source>
        <dbReference type="EMBL" id="TCL39260.1"/>
    </source>
</evidence>
<sequence length="123" mass="12978">MKKIIYIAMLLCCLSLGNLAFAAGEQQKAQAPADAAATNLVAGYTAAKEKLPPVPVPPASLQDAKATAAYIAAVDAYLKASQKYIDSAGNDANAIIKERNTAIESANQVVADYNAFFKIEEKK</sequence>
<comment type="caution">
    <text evidence="2">The sequence shown here is derived from an EMBL/GenBank/DDBJ whole genome shotgun (WGS) entry which is preliminary data.</text>
</comment>
<dbReference type="OrthoDB" id="1685140at2"/>
<feature type="signal peptide" evidence="1">
    <location>
        <begin position="1"/>
        <end position="22"/>
    </location>
</feature>
<dbReference type="Proteomes" id="UP000295063">
    <property type="component" value="Unassembled WGS sequence"/>
</dbReference>
<keyword evidence="3" id="KW-1185">Reference proteome</keyword>
<organism evidence="2 3">
    <name type="scientific">Anaerospora hongkongensis</name>
    <dbReference type="NCBI Taxonomy" id="244830"/>
    <lineage>
        <taxon>Bacteria</taxon>
        <taxon>Bacillati</taxon>
        <taxon>Bacillota</taxon>
        <taxon>Negativicutes</taxon>
        <taxon>Selenomonadales</taxon>
        <taxon>Sporomusaceae</taxon>
        <taxon>Anaerospora</taxon>
    </lineage>
</organism>
<dbReference type="EMBL" id="SLUI01000002">
    <property type="protein sequence ID" value="TCL39260.1"/>
    <property type="molecule type" value="Genomic_DNA"/>
</dbReference>
<name>A0A4R1Q0P8_9FIRM</name>